<feature type="compositionally biased region" description="Gly residues" evidence="1">
    <location>
        <begin position="1"/>
        <end position="10"/>
    </location>
</feature>
<dbReference type="EMBL" id="PGOL01009106">
    <property type="protein sequence ID" value="PKI31237.1"/>
    <property type="molecule type" value="Genomic_DNA"/>
</dbReference>
<evidence type="ECO:0000313" key="3">
    <source>
        <dbReference type="Proteomes" id="UP000233551"/>
    </source>
</evidence>
<keyword evidence="3" id="KW-1185">Reference proteome</keyword>
<proteinExistence type="predicted"/>
<evidence type="ECO:0000313" key="2">
    <source>
        <dbReference type="EMBL" id="PKI31237.1"/>
    </source>
</evidence>
<dbReference type="AlphaFoldDB" id="A0A2I0HHN7"/>
<name>A0A2I0HHN7_PUNGR</name>
<comment type="caution">
    <text evidence="2">The sequence shown here is derived from an EMBL/GenBank/DDBJ whole genome shotgun (WGS) entry which is preliminary data.</text>
</comment>
<protein>
    <submittedName>
        <fullName evidence="2">Uncharacterized protein</fullName>
    </submittedName>
</protein>
<evidence type="ECO:0000256" key="1">
    <source>
        <dbReference type="SAM" id="MobiDB-lite"/>
    </source>
</evidence>
<accession>A0A2I0HHN7</accession>
<feature type="compositionally biased region" description="Basic residues" evidence="1">
    <location>
        <begin position="12"/>
        <end position="21"/>
    </location>
</feature>
<organism evidence="2 3">
    <name type="scientific">Punica granatum</name>
    <name type="common">Pomegranate</name>
    <dbReference type="NCBI Taxonomy" id="22663"/>
    <lineage>
        <taxon>Eukaryota</taxon>
        <taxon>Viridiplantae</taxon>
        <taxon>Streptophyta</taxon>
        <taxon>Embryophyta</taxon>
        <taxon>Tracheophyta</taxon>
        <taxon>Spermatophyta</taxon>
        <taxon>Magnoliopsida</taxon>
        <taxon>eudicotyledons</taxon>
        <taxon>Gunneridae</taxon>
        <taxon>Pentapetalae</taxon>
        <taxon>rosids</taxon>
        <taxon>malvids</taxon>
        <taxon>Myrtales</taxon>
        <taxon>Lythraceae</taxon>
        <taxon>Punica</taxon>
    </lineage>
</organism>
<reference evidence="2 3" key="1">
    <citation type="submission" date="2017-11" db="EMBL/GenBank/DDBJ databases">
        <title>De-novo sequencing of pomegranate (Punica granatum L.) genome.</title>
        <authorList>
            <person name="Akparov Z."/>
            <person name="Amiraslanov A."/>
            <person name="Hajiyeva S."/>
            <person name="Abbasov M."/>
            <person name="Kaur K."/>
            <person name="Hamwieh A."/>
            <person name="Solovyev V."/>
            <person name="Salamov A."/>
            <person name="Braich B."/>
            <person name="Kosarev P."/>
            <person name="Mahmoud A."/>
            <person name="Hajiyev E."/>
            <person name="Babayeva S."/>
            <person name="Izzatullayeva V."/>
            <person name="Mammadov A."/>
            <person name="Mammadov A."/>
            <person name="Sharifova S."/>
            <person name="Ojaghi J."/>
            <person name="Eynullazada K."/>
            <person name="Bayramov B."/>
            <person name="Abdulazimova A."/>
            <person name="Shahmuradov I."/>
        </authorList>
    </citation>
    <scope>NUCLEOTIDE SEQUENCE [LARGE SCALE GENOMIC DNA]</scope>
    <source>
        <strain evidence="3">cv. AG2017</strain>
        <tissue evidence="2">Leaf</tissue>
    </source>
</reference>
<feature type="region of interest" description="Disordered" evidence="1">
    <location>
        <begin position="1"/>
        <end position="36"/>
    </location>
</feature>
<sequence length="97" mass="11215">MGPVRGGGGVLKKTKRRRKNKNSNNKGGDSDKVDSNVTLLSAQPRQSFDWWDDFSKRITVSSWFNIERLFLFLRESIPDHLDKEATSPILEYKLPEY</sequence>
<gene>
    <name evidence="2" type="ORF">CRG98_048370</name>
</gene>
<dbReference type="Proteomes" id="UP000233551">
    <property type="component" value="Unassembled WGS sequence"/>
</dbReference>